<gene>
    <name evidence="3" type="ORF">SAMN05421547_10442</name>
</gene>
<evidence type="ECO:0000313" key="4">
    <source>
        <dbReference type="Proteomes" id="UP000183417"/>
    </source>
</evidence>
<protein>
    <submittedName>
        <fullName evidence="3">Molybdenum cofactor cytidylyltransferase</fullName>
    </submittedName>
</protein>
<sequence>MLRDFKGRPCVLILASGRGERFRASGGTMHKLAAPLGGSTVLEHTLAAVRASGLPWHLEDAGHPGMGDSLSAAVRATADAPGWLVLPADLPLVSPQTLLKVADALHAGARAVQPVHQGERGHPVGFGAACGAALMALSGEKGGAPVLKALREAGHVVQVDVDDAGVLTDIDTLDDLARAEVLLQNRPEVG</sequence>
<reference evidence="3 4" key="1">
    <citation type="submission" date="2016-10" db="EMBL/GenBank/DDBJ databases">
        <authorList>
            <person name="de Groot N.N."/>
        </authorList>
    </citation>
    <scope>NUCLEOTIDE SEQUENCE [LARGE SCALE GENOMIC DNA]</scope>
    <source>
        <strain evidence="3 4">LMG 24775</strain>
    </source>
</reference>
<dbReference type="PANTHER" id="PTHR43777:SF1">
    <property type="entry name" value="MOLYBDENUM COFACTOR CYTIDYLYLTRANSFERASE"/>
    <property type="match status" value="1"/>
</dbReference>
<evidence type="ECO:0000256" key="1">
    <source>
        <dbReference type="ARBA" id="ARBA00022842"/>
    </source>
</evidence>
<dbReference type="Proteomes" id="UP000183417">
    <property type="component" value="Unassembled WGS sequence"/>
</dbReference>
<dbReference type="GO" id="GO:0016779">
    <property type="term" value="F:nucleotidyltransferase activity"/>
    <property type="evidence" value="ECO:0007669"/>
    <property type="project" value="UniProtKB-KW"/>
</dbReference>
<evidence type="ECO:0000259" key="2">
    <source>
        <dbReference type="Pfam" id="PF12804"/>
    </source>
</evidence>
<dbReference type="PANTHER" id="PTHR43777">
    <property type="entry name" value="MOLYBDENUM COFACTOR CYTIDYLYLTRANSFERASE"/>
    <property type="match status" value="1"/>
</dbReference>
<dbReference type="RefSeq" id="WP_074921282.1">
    <property type="nucleotide sequence ID" value="NZ_CP141274.1"/>
</dbReference>
<accession>A0A1H3J0B7</accession>
<organism evidence="3 4">
    <name type="scientific">Delftia lacustris</name>
    <dbReference type="NCBI Taxonomy" id="558537"/>
    <lineage>
        <taxon>Bacteria</taxon>
        <taxon>Pseudomonadati</taxon>
        <taxon>Pseudomonadota</taxon>
        <taxon>Betaproteobacteria</taxon>
        <taxon>Burkholderiales</taxon>
        <taxon>Comamonadaceae</taxon>
        <taxon>Delftia</taxon>
    </lineage>
</organism>
<keyword evidence="3" id="KW-0808">Transferase</keyword>
<proteinExistence type="predicted"/>
<dbReference type="Pfam" id="PF12804">
    <property type="entry name" value="NTP_transf_3"/>
    <property type="match status" value="1"/>
</dbReference>
<dbReference type="SUPFAM" id="SSF53448">
    <property type="entry name" value="Nucleotide-diphospho-sugar transferases"/>
    <property type="match status" value="1"/>
</dbReference>
<dbReference type="EMBL" id="FNPE01000004">
    <property type="protein sequence ID" value="SDY33406.1"/>
    <property type="molecule type" value="Genomic_DNA"/>
</dbReference>
<name>A0A1H3J0B7_9BURK</name>
<dbReference type="CDD" id="cd04182">
    <property type="entry name" value="GT_2_like_f"/>
    <property type="match status" value="1"/>
</dbReference>
<dbReference type="Gene3D" id="3.90.550.10">
    <property type="entry name" value="Spore Coat Polysaccharide Biosynthesis Protein SpsA, Chain A"/>
    <property type="match status" value="2"/>
</dbReference>
<evidence type="ECO:0000313" key="3">
    <source>
        <dbReference type="EMBL" id="SDY33406.1"/>
    </source>
</evidence>
<keyword evidence="1" id="KW-0460">Magnesium</keyword>
<feature type="domain" description="MobA-like NTP transferase" evidence="2">
    <location>
        <begin position="48"/>
        <end position="151"/>
    </location>
</feature>
<keyword evidence="3" id="KW-0548">Nucleotidyltransferase</keyword>
<dbReference type="AlphaFoldDB" id="A0A1H3J0B7"/>
<dbReference type="InterPro" id="IPR025877">
    <property type="entry name" value="MobA-like_NTP_Trfase"/>
</dbReference>
<dbReference type="GeneID" id="94692123"/>
<dbReference type="InterPro" id="IPR029044">
    <property type="entry name" value="Nucleotide-diphossugar_trans"/>
</dbReference>